<gene>
    <name evidence="7" type="ORF">PoB_001466900</name>
</gene>
<organism evidence="7 8">
    <name type="scientific">Plakobranchus ocellatus</name>
    <dbReference type="NCBI Taxonomy" id="259542"/>
    <lineage>
        <taxon>Eukaryota</taxon>
        <taxon>Metazoa</taxon>
        <taxon>Spiralia</taxon>
        <taxon>Lophotrochozoa</taxon>
        <taxon>Mollusca</taxon>
        <taxon>Gastropoda</taxon>
        <taxon>Heterobranchia</taxon>
        <taxon>Euthyneura</taxon>
        <taxon>Panpulmonata</taxon>
        <taxon>Sacoglossa</taxon>
        <taxon>Placobranchoidea</taxon>
        <taxon>Plakobranchidae</taxon>
        <taxon>Plakobranchus</taxon>
    </lineage>
</organism>
<keyword evidence="4" id="KW-0862">Zinc</keyword>
<feature type="repeat" description="NHL" evidence="5">
    <location>
        <begin position="521"/>
        <end position="564"/>
    </location>
</feature>
<dbReference type="SUPFAM" id="SSF63829">
    <property type="entry name" value="Calcium-dependent phosphotriesterase"/>
    <property type="match status" value="1"/>
</dbReference>
<evidence type="ECO:0000256" key="5">
    <source>
        <dbReference type="PROSITE-ProRule" id="PRU00504"/>
    </source>
</evidence>
<dbReference type="PROSITE" id="PS51125">
    <property type="entry name" value="NHL"/>
    <property type="match status" value="1"/>
</dbReference>
<protein>
    <submittedName>
        <fullName evidence="7">RING finger protein nhl-1</fullName>
    </submittedName>
</protein>
<dbReference type="Gene3D" id="2.120.10.30">
    <property type="entry name" value="TolB, C-terminal domain"/>
    <property type="match status" value="1"/>
</dbReference>
<accession>A0AAV3Z268</accession>
<dbReference type="InterPro" id="IPR011042">
    <property type="entry name" value="6-blade_b-propeller_TolB-like"/>
</dbReference>
<dbReference type="InterPro" id="IPR013083">
    <property type="entry name" value="Znf_RING/FYVE/PHD"/>
</dbReference>
<comment type="caution">
    <text evidence="7">The sequence shown here is derived from an EMBL/GenBank/DDBJ whole genome shotgun (WGS) entry which is preliminary data.</text>
</comment>
<dbReference type="InterPro" id="IPR017907">
    <property type="entry name" value="Znf_RING_CS"/>
</dbReference>
<dbReference type="Gene3D" id="3.30.40.10">
    <property type="entry name" value="Zinc/RING finger domain, C3HC4 (zinc finger)"/>
    <property type="match status" value="1"/>
</dbReference>
<proteinExistence type="predicted"/>
<feature type="compositionally biased region" description="Polar residues" evidence="6">
    <location>
        <begin position="218"/>
        <end position="230"/>
    </location>
</feature>
<dbReference type="Proteomes" id="UP000735302">
    <property type="component" value="Unassembled WGS sequence"/>
</dbReference>
<evidence type="ECO:0000256" key="1">
    <source>
        <dbReference type="ARBA" id="ARBA00022723"/>
    </source>
</evidence>
<keyword evidence="3" id="KW-0863">Zinc-finger</keyword>
<sequence length="666" mass="76309">MLSDEIHPQCHQPHDVNIWLAVVKRMSCTLSQLSSQEERSFSANCHMAQPKRRHGKKSKFDCEWAEKRYLEMEDEEFEMWALCRKCHEPLHIPKTLPCLHTICLRCLQIHFRNVRKQVDFLKKNNPNKYDFLNFSGCFTCPWCAFPCYTIGADLSNFPNNKRLLALTYRERLVRMREIEKVKSCEVTVKMSPKGVSGREKSDRPERMLREDAADHGRPSSNSPTVQQGGDMNSLVKSLFDISSPSKYKLLSTEDALSKHFEYVRRECRGTPDDLLGELESVCSNNDQLSHSLREYGHASPCGSYKLVWGDADLEIHAPSAIAVNPATGHVVVVDSMLNKALLFKKNLQKPWAFKQFHRPITDVCFYPPRYMEAAKENGYDEMGKSHPITIPVGIEMFCAMGRNLKCQGVIIYRVPFTKEPWEYSDLLQNGVRDVSGIVLLSEGRLCISLGYTNMLLLQIVNRQYAEASADWAPKFMDLASRSSHGLLNPTHLVQTKLGQMVVSDTNNHRIGVFYGPDYLASDFYCEFGHGKEQLFYPLGLAMDSQRHLYICDAGNHRIQVLNHCFEWHGFPIRATYRMGKSVTQDVKPIDCAVDAHDRLYVLFKGRQFVSLQVYNYQGPLISTGEETDLSNQLSEDESCCCCCSPWFCGCCRREKESRRLLYEVID</sequence>
<evidence type="ECO:0000256" key="2">
    <source>
        <dbReference type="ARBA" id="ARBA00022737"/>
    </source>
</evidence>
<evidence type="ECO:0000256" key="4">
    <source>
        <dbReference type="ARBA" id="ARBA00022833"/>
    </source>
</evidence>
<dbReference type="GO" id="GO:0008270">
    <property type="term" value="F:zinc ion binding"/>
    <property type="evidence" value="ECO:0007669"/>
    <property type="project" value="UniProtKB-KW"/>
</dbReference>
<reference evidence="7 8" key="1">
    <citation type="journal article" date="2021" name="Elife">
        <title>Chloroplast acquisition without the gene transfer in kleptoplastic sea slugs, Plakobranchus ocellatus.</title>
        <authorList>
            <person name="Maeda T."/>
            <person name="Takahashi S."/>
            <person name="Yoshida T."/>
            <person name="Shimamura S."/>
            <person name="Takaki Y."/>
            <person name="Nagai Y."/>
            <person name="Toyoda A."/>
            <person name="Suzuki Y."/>
            <person name="Arimoto A."/>
            <person name="Ishii H."/>
            <person name="Satoh N."/>
            <person name="Nishiyama T."/>
            <person name="Hasebe M."/>
            <person name="Maruyama T."/>
            <person name="Minagawa J."/>
            <person name="Obokata J."/>
            <person name="Shigenobu S."/>
        </authorList>
    </citation>
    <scope>NUCLEOTIDE SEQUENCE [LARGE SCALE GENOMIC DNA]</scope>
</reference>
<dbReference type="PROSITE" id="PS00518">
    <property type="entry name" value="ZF_RING_1"/>
    <property type="match status" value="1"/>
</dbReference>
<dbReference type="Pfam" id="PF01436">
    <property type="entry name" value="NHL"/>
    <property type="match status" value="1"/>
</dbReference>
<evidence type="ECO:0000256" key="6">
    <source>
        <dbReference type="SAM" id="MobiDB-lite"/>
    </source>
</evidence>
<feature type="compositionally biased region" description="Basic and acidic residues" evidence="6">
    <location>
        <begin position="196"/>
        <end position="217"/>
    </location>
</feature>
<keyword evidence="1" id="KW-0479">Metal-binding</keyword>
<evidence type="ECO:0000313" key="8">
    <source>
        <dbReference type="Proteomes" id="UP000735302"/>
    </source>
</evidence>
<name>A0AAV3Z268_9GAST</name>
<feature type="region of interest" description="Disordered" evidence="6">
    <location>
        <begin position="190"/>
        <end position="230"/>
    </location>
</feature>
<dbReference type="EMBL" id="BLXT01001839">
    <property type="protein sequence ID" value="GFN88163.1"/>
    <property type="molecule type" value="Genomic_DNA"/>
</dbReference>
<keyword evidence="8" id="KW-1185">Reference proteome</keyword>
<dbReference type="AlphaFoldDB" id="A0AAV3Z268"/>
<evidence type="ECO:0000313" key="7">
    <source>
        <dbReference type="EMBL" id="GFN88163.1"/>
    </source>
</evidence>
<dbReference type="InterPro" id="IPR001258">
    <property type="entry name" value="NHL_repeat"/>
</dbReference>
<dbReference type="SUPFAM" id="SSF57850">
    <property type="entry name" value="RING/U-box"/>
    <property type="match status" value="1"/>
</dbReference>
<keyword evidence="2" id="KW-0677">Repeat</keyword>
<evidence type="ECO:0000256" key="3">
    <source>
        <dbReference type="ARBA" id="ARBA00022771"/>
    </source>
</evidence>